<feature type="transmembrane region" description="Helical" evidence="6">
    <location>
        <begin position="340"/>
        <end position="363"/>
    </location>
</feature>
<feature type="compositionally biased region" description="Basic and acidic residues" evidence="5">
    <location>
        <begin position="1"/>
        <end position="15"/>
    </location>
</feature>
<dbReference type="InterPro" id="IPR049452">
    <property type="entry name" value="Anoctamin_TM"/>
</dbReference>
<evidence type="ECO:0000256" key="4">
    <source>
        <dbReference type="ARBA" id="ARBA00023136"/>
    </source>
</evidence>
<dbReference type="AlphaFoldDB" id="A0A9W6T3R3"/>
<dbReference type="PANTHER" id="PTHR12308">
    <property type="entry name" value="ANOCTAMIN"/>
    <property type="match status" value="1"/>
</dbReference>
<keyword evidence="4 6" id="KW-0472">Membrane</keyword>
<evidence type="ECO:0000256" key="6">
    <source>
        <dbReference type="SAM" id="Phobius"/>
    </source>
</evidence>
<name>A0A9W6T3R3_CANBO</name>
<evidence type="ECO:0000256" key="5">
    <source>
        <dbReference type="SAM" id="MobiDB-lite"/>
    </source>
</evidence>
<feature type="transmembrane region" description="Helical" evidence="6">
    <location>
        <begin position="303"/>
        <end position="328"/>
    </location>
</feature>
<comment type="caution">
    <text evidence="9">The sequence shown here is derived from an EMBL/GenBank/DDBJ whole genome shotgun (WGS) entry which is preliminary data.</text>
</comment>
<keyword evidence="2 6" id="KW-0812">Transmembrane</keyword>
<feature type="domain" description="Anoctamin transmembrane" evidence="7">
    <location>
        <begin position="196"/>
        <end position="410"/>
    </location>
</feature>
<dbReference type="PANTHER" id="PTHR12308:SF73">
    <property type="entry name" value="ANOCTAMIN"/>
    <property type="match status" value="1"/>
</dbReference>
<keyword evidence="3 6" id="KW-1133">Transmembrane helix</keyword>
<evidence type="ECO:0000256" key="1">
    <source>
        <dbReference type="ARBA" id="ARBA00004141"/>
    </source>
</evidence>
<dbReference type="InterPro" id="IPR049456">
    <property type="entry name" value="Anoctamin_N_fung"/>
</dbReference>
<dbReference type="Pfam" id="PF04547">
    <property type="entry name" value="Anoctamin"/>
    <property type="match status" value="1"/>
</dbReference>
<reference evidence="9" key="1">
    <citation type="submission" date="2023-04" db="EMBL/GenBank/DDBJ databases">
        <title>Candida boidinii NBRC 10035.</title>
        <authorList>
            <person name="Ichikawa N."/>
            <person name="Sato H."/>
            <person name="Tonouchi N."/>
        </authorList>
    </citation>
    <scope>NUCLEOTIDE SEQUENCE</scope>
    <source>
        <strain evidence="9">NBRC 10035</strain>
    </source>
</reference>
<evidence type="ECO:0000313" key="10">
    <source>
        <dbReference type="Proteomes" id="UP001165120"/>
    </source>
</evidence>
<feature type="transmembrane region" description="Helical" evidence="6">
    <location>
        <begin position="383"/>
        <end position="411"/>
    </location>
</feature>
<evidence type="ECO:0000256" key="2">
    <source>
        <dbReference type="ARBA" id="ARBA00022692"/>
    </source>
</evidence>
<evidence type="ECO:0000259" key="7">
    <source>
        <dbReference type="Pfam" id="PF04547"/>
    </source>
</evidence>
<evidence type="ECO:0000313" key="9">
    <source>
        <dbReference type="EMBL" id="GME74624.1"/>
    </source>
</evidence>
<sequence>MSELKNRKTDTKKSDSSPSSKNLVELNPDFVFKIDFPVDVTTLKPKQDSSVNLAKLLKSFELNKFTVEIRPDTSIHNLLVFVKLNDFQFLELLKLSKNLDFIFGVISQDDLDKIDYNELIKTISPADKSRIIYEYLVNDDDGLKLQINNGDWKFIKDIIPSSNFELIKKESNYAVNNIFKIFSSDLETHQSDFLFKNYGSSYAFYNIFQLDYLNSLIVLSFLGLIANSIFGRYSIIFTIINCFWSSGFYIYWNFKEKSLSNLWNLKNVDKIKKFNLLKKNSEKKVNSILPSVDNSITLLKQFAFVPIAIGFIVTLIFYQLSCFVLEIFINEIYEGPLKSILSLIPTVLVCAIVPIVTIVYTMIVNKYLDFEKNSTNNEKSNSFLIKIFTLNFFANYMALIITAFIYLPLVFQLNNLIMKLIN</sequence>
<feature type="transmembrane region" description="Helical" evidence="6">
    <location>
        <begin position="202"/>
        <end position="226"/>
    </location>
</feature>
<proteinExistence type="predicted"/>
<feature type="transmembrane region" description="Helical" evidence="6">
    <location>
        <begin position="233"/>
        <end position="252"/>
    </location>
</feature>
<dbReference type="Pfam" id="PF20877">
    <property type="entry name" value="Anoctamin_N"/>
    <property type="match status" value="1"/>
</dbReference>
<protein>
    <submittedName>
        <fullName evidence="9">Unnamed protein product</fullName>
    </submittedName>
</protein>
<dbReference type="EMBL" id="BSXN01001822">
    <property type="protein sequence ID" value="GME74624.1"/>
    <property type="molecule type" value="Genomic_DNA"/>
</dbReference>
<comment type="subcellular location">
    <subcellularLocation>
        <location evidence="1">Membrane</location>
        <topology evidence="1">Multi-pass membrane protein</topology>
    </subcellularLocation>
</comment>
<accession>A0A9W6T3R3</accession>
<dbReference type="GO" id="GO:0005254">
    <property type="term" value="F:chloride channel activity"/>
    <property type="evidence" value="ECO:0007669"/>
    <property type="project" value="TreeGrafter"/>
</dbReference>
<organism evidence="9 10">
    <name type="scientific">Candida boidinii</name>
    <name type="common">Yeast</name>
    <dbReference type="NCBI Taxonomy" id="5477"/>
    <lineage>
        <taxon>Eukaryota</taxon>
        <taxon>Fungi</taxon>
        <taxon>Dikarya</taxon>
        <taxon>Ascomycota</taxon>
        <taxon>Saccharomycotina</taxon>
        <taxon>Pichiomycetes</taxon>
        <taxon>Pichiales</taxon>
        <taxon>Pichiaceae</taxon>
        <taxon>Ogataea</taxon>
        <taxon>Ogataea/Candida clade</taxon>
    </lineage>
</organism>
<feature type="domain" description="Anoctamin alpha-beta plait" evidence="8">
    <location>
        <begin position="27"/>
        <end position="155"/>
    </location>
</feature>
<dbReference type="Proteomes" id="UP001165120">
    <property type="component" value="Unassembled WGS sequence"/>
</dbReference>
<keyword evidence="10" id="KW-1185">Reference proteome</keyword>
<evidence type="ECO:0000256" key="3">
    <source>
        <dbReference type="ARBA" id="ARBA00022989"/>
    </source>
</evidence>
<evidence type="ECO:0000259" key="8">
    <source>
        <dbReference type="Pfam" id="PF20877"/>
    </source>
</evidence>
<dbReference type="GO" id="GO:0032541">
    <property type="term" value="C:cortical endoplasmic reticulum"/>
    <property type="evidence" value="ECO:0007669"/>
    <property type="project" value="TreeGrafter"/>
</dbReference>
<dbReference type="InterPro" id="IPR007632">
    <property type="entry name" value="Anoctamin"/>
</dbReference>
<dbReference type="GO" id="GO:0016020">
    <property type="term" value="C:membrane"/>
    <property type="evidence" value="ECO:0007669"/>
    <property type="project" value="UniProtKB-SubCell"/>
</dbReference>
<feature type="region of interest" description="Disordered" evidence="5">
    <location>
        <begin position="1"/>
        <end position="21"/>
    </location>
</feature>
<gene>
    <name evidence="9" type="ORF">Cboi02_000447600</name>
</gene>